<protein>
    <submittedName>
        <fullName evidence="3">Molecular chaperone DnaJ</fullName>
    </submittedName>
</protein>
<dbReference type="PANTHER" id="PTHR43096">
    <property type="entry name" value="DNAJ HOMOLOG 1, MITOCHONDRIAL-RELATED"/>
    <property type="match status" value="1"/>
</dbReference>
<sequence length="364" mass="38742">MAETDWLKKDYYAILGVSESATDDEITKAFRKLARKYHPDLNHEKGADEKFKDVNEAYNTLHDAGQRKKYDAIRRLGAGGARFTGGGSQGFNADDFEGLFGSMFGGAGGANINDILRQFSGGSGTHVRFSNGFGGGQNFAGQGFGDQNFGAGQNFGSQGYAGNGFTGFGNNTGNPYAAQPEQGRDIRSSVSLTFAQAVRGATVELKVNGTTFKARIPAGINDGQTIRLPGRGHKGVNGGKNGDLFLEVNVTSDPVFRLNGRNIERDLPLTVAQAALGDVVETRGVDGEVIKVRVPAGTSGGTRLKVAGKGVHTPQGVGDLLLRVQLRLPQRLSAEAKKALKTFDENTPSLSEKLKQERLRGMGE</sequence>
<feature type="domain" description="J" evidence="2">
    <location>
        <begin position="10"/>
        <end position="74"/>
    </location>
</feature>
<name>A0A261FCK6_9BIFI</name>
<evidence type="ECO:0000313" key="3">
    <source>
        <dbReference type="EMBL" id="OZG56877.1"/>
    </source>
</evidence>
<dbReference type="InterPro" id="IPR001623">
    <property type="entry name" value="DnaJ_domain"/>
</dbReference>
<accession>A0A261FCK6</accession>
<dbReference type="Gene3D" id="2.60.260.20">
    <property type="entry name" value="Urease metallochaperone UreE, N-terminal domain"/>
    <property type="match status" value="2"/>
</dbReference>
<dbReference type="GO" id="GO:0042026">
    <property type="term" value="P:protein refolding"/>
    <property type="evidence" value="ECO:0007669"/>
    <property type="project" value="TreeGrafter"/>
</dbReference>
<dbReference type="GO" id="GO:0051082">
    <property type="term" value="F:unfolded protein binding"/>
    <property type="evidence" value="ECO:0007669"/>
    <property type="project" value="InterPro"/>
</dbReference>
<dbReference type="SUPFAM" id="SSF49493">
    <property type="entry name" value="HSP40/DnaJ peptide-binding domain"/>
    <property type="match status" value="2"/>
</dbReference>
<dbReference type="PANTHER" id="PTHR43096:SF52">
    <property type="entry name" value="DNAJ HOMOLOG 1, MITOCHONDRIAL-RELATED"/>
    <property type="match status" value="1"/>
</dbReference>
<evidence type="ECO:0000256" key="1">
    <source>
        <dbReference type="ARBA" id="ARBA00023186"/>
    </source>
</evidence>
<dbReference type="CDD" id="cd06257">
    <property type="entry name" value="DnaJ"/>
    <property type="match status" value="1"/>
</dbReference>
<evidence type="ECO:0000313" key="4">
    <source>
        <dbReference type="Proteomes" id="UP000228976"/>
    </source>
</evidence>
<gene>
    <name evidence="3" type="ORF">AEAE_0186</name>
</gene>
<dbReference type="InterPro" id="IPR002939">
    <property type="entry name" value="DnaJ_C"/>
</dbReference>
<dbReference type="Proteomes" id="UP000228976">
    <property type="component" value="Unassembled WGS sequence"/>
</dbReference>
<dbReference type="PROSITE" id="PS50076">
    <property type="entry name" value="DNAJ_2"/>
    <property type="match status" value="1"/>
</dbReference>
<dbReference type="CDD" id="cd10747">
    <property type="entry name" value="DnaJ_C"/>
    <property type="match status" value="1"/>
</dbReference>
<dbReference type="GO" id="GO:0005737">
    <property type="term" value="C:cytoplasm"/>
    <property type="evidence" value="ECO:0007669"/>
    <property type="project" value="TreeGrafter"/>
</dbReference>
<keyword evidence="4" id="KW-1185">Reference proteome</keyword>
<dbReference type="OrthoDB" id="9779889at2"/>
<evidence type="ECO:0000259" key="2">
    <source>
        <dbReference type="PROSITE" id="PS50076"/>
    </source>
</evidence>
<dbReference type="Pfam" id="PF00226">
    <property type="entry name" value="DnaJ"/>
    <property type="match status" value="1"/>
</dbReference>
<dbReference type="PROSITE" id="PS00636">
    <property type="entry name" value="DNAJ_1"/>
    <property type="match status" value="1"/>
</dbReference>
<dbReference type="InterPro" id="IPR018253">
    <property type="entry name" value="DnaJ_domain_CS"/>
</dbReference>
<dbReference type="PRINTS" id="PR00625">
    <property type="entry name" value="JDOMAIN"/>
</dbReference>
<dbReference type="Gene3D" id="1.10.287.110">
    <property type="entry name" value="DnaJ domain"/>
    <property type="match status" value="1"/>
</dbReference>
<dbReference type="SUPFAM" id="SSF46565">
    <property type="entry name" value="Chaperone J-domain"/>
    <property type="match status" value="1"/>
</dbReference>
<dbReference type="AlphaFoldDB" id="A0A261FCK6"/>
<dbReference type="InterPro" id="IPR008971">
    <property type="entry name" value="HSP40/DnaJ_pept-bd"/>
</dbReference>
<comment type="caution">
    <text evidence="3">The sequence shown here is derived from an EMBL/GenBank/DDBJ whole genome shotgun (WGS) entry which is preliminary data.</text>
</comment>
<dbReference type="Pfam" id="PF01556">
    <property type="entry name" value="DnaJ_C"/>
    <property type="match status" value="1"/>
</dbReference>
<dbReference type="InterPro" id="IPR036869">
    <property type="entry name" value="J_dom_sf"/>
</dbReference>
<proteinExistence type="predicted"/>
<keyword evidence="1" id="KW-0143">Chaperone</keyword>
<organism evidence="3 4">
    <name type="scientific">Aeriscardovia aeriphila</name>
    <dbReference type="NCBI Taxonomy" id="218139"/>
    <lineage>
        <taxon>Bacteria</taxon>
        <taxon>Bacillati</taxon>
        <taxon>Actinomycetota</taxon>
        <taxon>Actinomycetes</taxon>
        <taxon>Bifidobacteriales</taxon>
        <taxon>Bifidobacteriaceae</taxon>
        <taxon>Aeriscardovia</taxon>
    </lineage>
</organism>
<dbReference type="EMBL" id="MWWU01000001">
    <property type="protein sequence ID" value="OZG56877.1"/>
    <property type="molecule type" value="Genomic_DNA"/>
</dbReference>
<dbReference type="SMART" id="SM00271">
    <property type="entry name" value="DnaJ"/>
    <property type="match status" value="1"/>
</dbReference>
<dbReference type="RefSeq" id="WP_094689302.1">
    <property type="nucleotide sequence ID" value="NZ_JACBYZ010000001.1"/>
</dbReference>
<reference evidence="3 4" key="1">
    <citation type="journal article" date="2017" name="BMC Genomics">
        <title>Comparative genomic and phylogenomic analyses of the Bifidobacteriaceae family.</title>
        <authorList>
            <person name="Lugli G.A."/>
            <person name="Milani C."/>
            <person name="Turroni F."/>
            <person name="Duranti S."/>
            <person name="Mancabelli L."/>
            <person name="Mangifesta M."/>
            <person name="Ferrario C."/>
            <person name="Modesto M."/>
            <person name="Mattarelli P."/>
            <person name="Jiri K."/>
            <person name="van Sinderen D."/>
            <person name="Ventura M."/>
        </authorList>
    </citation>
    <scope>NUCLEOTIDE SEQUENCE [LARGE SCALE GENOMIC DNA]</scope>
    <source>
        <strain evidence="3 4">LMG 21773</strain>
    </source>
</reference>